<dbReference type="Proteomes" id="UP001225605">
    <property type="component" value="Unassembled WGS sequence"/>
</dbReference>
<dbReference type="PANTHER" id="PTHR40763">
    <property type="entry name" value="MEMBRANE PROTEIN-RELATED"/>
    <property type="match status" value="1"/>
</dbReference>
<protein>
    <recommendedName>
        <fullName evidence="1">DUF1707 domain-containing protein</fullName>
    </recommendedName>
</protein>
<name>A0ABU0WT58_9PSEU</name>
<dbReference type="EMBL" id="NSDM01000001">
    <property type="protein sequence ID" value="MDQ2583028.1"/>
    <property type="molecule type" value="Genomic_DNA"/>
</dbReference>
<accession>A0ABU0WT58</accession>
<sequence>MTESPDPRNFRVSDAEREHVVGLLQKAIGRGLITLDEFTERTDTALAAKTRAELNVVLLDLPGVVHNSAPAPTSPIAAVERQELKSTMSTVSRKGTWSVPRQLVVHSRMGSTELDFRQASIPHAVVDIELDVTAGSVKLVLPDGATVNADSVELAASNLRDKVGTGVDGRPHFVVHGSVRAGSVEIKKKRSWLRNA</sequence>
<evidence type="ECO:0000313" key="3">
    <source>
        <dbReference type="Proteomes" id="UP001225605"/>
    </source>
</evidence>
<dbReference type="PANTHER" id="PTHR40763:SF5">
    <property type="entry name" value="MEMBRANE PROTEIN"/>
    <property type="match status" value="1"/>
</dbReference>
<organism evidence="2 3">
    <name type="scientific">Saccharothrix yanglingensis</name>
    <dbReference type="NCBI Taxonomy" id="659496"/>
    <lineage>
        <taxon>Bacteria</taxon>
        <taxon>Bacillati</taxon>
        <taxon>Actinomycetota</taxon>
        <taxon>Actinomycetes</taxon>
        <taxon>Pseudonocardiales</taxon>
        <taxon>Pseudonocardiaceae</taxon>
        <taxon>Saccharothrix</taxon>
    </lineage>
</organism>
<reference evidence="2 3" key="1">
    <citation type="submission" date="2017-06" db="EMBL/GenBank/DDBJ databases">
        <title>Cultured bacterium strain Saccharothrix yanglingensis Hhs.015.</title>
        <authorList>
            <person name="Xia Y."/>
        </authorList>
    </citation>
    <scope>NUCLEOTIDE SEQUENCE [LARGE SCALE GENOMIC DNA]</scope>
    <source>
        <strain evidence="2 3">Hhs.015</strain>
    </source>
</reference>
<keyword evidence="3" id="KW-1185">Reference proteome</keyword>
<evidence type="ECO:0000259" key="1">
    <source>
        <dbReference type="Pfam" id="PF08044"/>
    </source>
</evidence>
<dbReference type="RefSeq" id="WP_306744093.1">
    <property type="nucleotide sequence ID" value="NZ_NSDM01000001.1"/>
</dbReference>
<dbReference type="Pfam" id="PF08044">
    <property type="entry name" value="DUF1707"/>
    <property type="match status" value="1"/>
</dbReference>
<feature type="domain" description="DUF1707" evidence="1">
    <location>
        <begin position="11"/>
        <end position="62"/>
    </location>
</feature>
<gene>
    <name evidence="2" type="ORF">CKY47_03295</name>
</gene>
<evidence type="ECO:0000313" key="2">
    <source>
        <dbReference type="EMBL" id="MDQ2583028.1"/>
    </source>
</evidence>
<proteinExistence type="predicted"/>
<comment type="caution">
    <text evidence="2">The sequence shown here is derived from an EMBL/GenBank/DDBJ whole genome shotgun (WGS) entry which is preliminary data.</text>
</comment>
<dbReference type="InterPro" id="IPR012551">
    <property type="entry name" value="DUF1707_SHOCT-like"/>
</dbReference>